<sequence>MATIRELNQAAPFWDLIANVEEQGLPHPFFPGLNHNHMFPDETDNDEHFSGPGGFPLPHRGRHGPHRRHHHHHRGEPTTEDEEPTQDEVNEEDDSAPSSSSDDEDHDEPRKCKRHGRHGGGFHMKGGKGRHGHGRHGPGPRGPGPWGKFDHPPPPAFGPWGGDVYGPRGGFGPHGGFGHGPHGRFSPYGRGKHMRGGFKHGGRGGPRGFGPFGFKEHGHKHKHHQRGNFVHPEVDVFDTPDIFLVHVSLPGAKKDAVEVKWDPKKFELNVSGTIERPGDEEFLKTLALDERRIGTFDRKVRLGSVFQPVEVNVDGITAEMENGVLSVRLPKVEADVVMVTRVDVQ</sequence>
<dbReference type="Gene3D" id="2.60.40.790">
    <property type="match status" value="1"/>
</dbReference>
<dbReference type="SUPFAM" id="SSF49764">
    <property type="entry name" value="HSP20-like chaperones"/>
    <property type="match status" value="1"/>
</dbReference>
<evidence type="ECO:0000313" key="7">
    <source>
        <dbReference type="Proteomes" id="UP000248423"/>
    </source>
</evidence>
<dbReference type="VEuPathDB" id="FungiDB:BO78DRAFT_401183"/>
<keyword evidence="7" id="KW-1185">Reference proteome</keyword>
<evidence type="ECO:0000256" key="3">
    <source>
        <dbReference type="RuleBase" id="RU003616"/>
    </source>
</evidence>
<gene>
    <name evidence="6" type="ORF">BO78DRAFT_401183</name>
</gene>
<protein>
    <submittedName>
        <fullName evidence="6">HSP20-like chaperone</fullName>
    </submittedName>
</protein>
<feature type="compositionally biased region" description="Basic residues" evidence="4">
    <location>
        <begin position="59"/>
        <end position="74"/>
    </location>
</feature>
<dbReference type="PROSITE" id="PS01031">
    <property type="entry name" value="SHSP"/>
    <property type="match status" value="1"/>
</dbReference>
<evidence type="ECO:0000256" key="1">
    <source>
        <dbReference type="ARBA" id="ARBA00023016"/>
    </source>
</evidence>
<dbReference type="Proteomes" id="UP000248423">
    <property type="component" value="Unassembled WGS sequence"/>
</dbReference>
<dbReference type="InterPro" id="IPR002068">
    <property type="entry name" value="A-crystallin/Hsp20_dom"/>
</dbReference>
<evidence type="ECO:0000256" key="4">
    <source>
        <dbReference type="SAM" id="MobiDB-lite"/>
    </source>
</evidence>
<dbReference type="STRING" id="1448318.A0A319DVB9"/>
<reference evidence="6 7" key="1">
    <citation type="submission" date="2018-02" db="EMBL/GenBank/DDBJ databases">
        <title>The genomes of Aspergillus section Nigri reveals drivers in fungal speciation.</title>
        <authorList>
            <consortium name="DOE Joint Genome Institute"/>
            <person name="Vesth T.C."/>
            <person name="Nybo J."/>
            <person name="Theobald S."/>
            <person name="Brandl J."/>
            <person name="Frisvad J.C."/>
            <person name="Nielsen K.F."/>
            <person name="Lyhne E.K."/>
            <person name="Kogle M.E."/>
            <person name="Kuo A."/>
            <person name="Riley R."/>
            <person name="Clum A."/>
            <person name="Nolan M."/>
            <person name="Lipzen A."/>
            <person name="Salamov A."/>
            <person name="Henrissat B."/>
            <person name="Wiebenga A."/>
            <person name="De vries R.P."/>
            <person name="Grigoriev I.V."/>
            <person name="Mortensen U.H."/>
            <person name="Andersen M.R."/>
            <person name="Baker S.E."/>
        </authorList>
    </citation>
    <scope>NUCLEOTIDE SEQUENCE [LARGE SCALE GENOMIC DNA]</scope>
    <source>
        <strain evidence="6 7">CBS 121057</strain>
    </source>
</reference>
<dbReference type="InterPro" id="IPR031107">
    <property type="entry name" value="Small_HSP"/>
</dbReference>
<dbReference type="Pfam" id="PF00011">
    <property type="entry name" value="HSP20"/>
    <property type="match status" value="1"/>
</dbReference>
<proteinExistence type="inferred from homology"/>
<dbReference type="PANTHER" id="PTHR11527">
    <property type="entry name" value="HEAT-SHOCK PROTEIN 20 FAMILY MEMBER"/>
    <property type="match status" value="1"/>
</dbReference>
<comment type="similarity">
    <text evidence="2 3">Belongs to the small heat shock protein (HSP20) family.</text>
</comment>
<feature type="compositionally biased region" description="Basic residues" evidence="4">
    <location>
        <begin position="111"/>
        <end position="138"/>
    </location>
</feature>
<evidence type="ECO:0000256" key="2">
    <source>
        <dbReference type="PROSITE-ProRule" id="PRU00285"/>
    </source>
</evidence>
<dbReference type="EMBL" id="KZ826410">
    <property type="protein sequence ID" value="PYI01636.1"/>
    <property type="molecule type" value="Genomic_DNA"/>
</dbReference>
<dbReference type="OrthoDB" id="5511210at2759"/>
<dbReference type="InterPro" id="IPR008978">
    <property type="entry name" value="HSP20-like_chaperone"/>
</dbReference>
<feature type="region of interest" description="Disordered" evidence="4">
    <location>
        <begin position="36"/>
        <end position="155"/>
    </location>
</feature>
<keyword evidence="1" id="KW-0346">Stress response</keyword>
<organism evidence="6 7">
    <name type="scientific">Aspergillus sclerotiicarbonarius (strain CBS 121057 / IBT 28362)</name>
    <dbReference type="NCBI Taxonomy" id="1448318"/>
    <lineage>
        <taxon>Eukaryota</taxon>
        <taxon>Fungi</taxon>
        <taxon>Dikarya</taxon>
        <taxon>Ascomycota</taxon>
        <taxon>Pezizomycotina</taxon>
        <taxon>Eurotiomycetes</taxon>
        <taxon>Eurotiomycetidae</taxon>
        <taxon>Eurotiales</taxon>
        <taxon>Aspergillaceae</taxon>
        <taxon>Aspergillus</taxon>
        <taxon>Aspergillus subgen. Circumdati</taxon>
    </lineage>
</organism>
<evidence type="ECO:0000313" key="6">
    <source>
        <dbReference type="EMBL" id="PYI01636.1"/>
    </source>
</evidence>
<dbReference type="AlphaFoldDB" id="A0A319DVB9"/>
<feature type="domain" description="SHSP" evidence="5">
    <location>
        <begin position="225"/>
        <end position="345"/>
    </location>
</feature>
<evidence type="ECO:0000259" key="5">
    <source>
        <dbReference type="PROSITE" id="PS01031"/>
    </source>
</evidence>
<dbReference type="CDD" id="cd06464">
    <property type="entry name" value="ACD_sHsps-like"/>
    <property type="match status" value="1"/>
</dbReference>
<feature type="compositionally biased region" description="Acidic residues" evidence="4">
    <location>
        <begin position="78"/>
        <end position="106"/>
    </location>
</feature>
<name>A0A319DVB9_ASPSB</name>
<accession>A0A319DVB9</accession>